<feature type="region of interest" description="Disordered" evidence="1">
    <location>
        <begin position="332"/>
        <end position="358"/>
    </location>
</feature>
<organism evidence="2 3">
    <name type="scientific">Cryptosporidium ubiquitum</name>
    <dbReference type="NCBI Taxonomy" id="857276"/>
    <lineage>
        <taxon>Eukaryota</taxon>
        <taxon>Sar</taxon>
        <taxon>Alveolata</taxon>
        <taxon>Apicomplexa</taxon>
        <taxon>Conoidasida</taxon>
        <taxon>Coccidia</taxon>
        <taxon>Eucoccidiorida</taxon>
        <taxon>Eimeriorina</taxon>
        <taxon>Cryptosporidiidae</taxon>
        <taxon>Cryptosporidium</taxon>
    </lineage>
</organism>
<reference evidence="2 3" key="1">
    <citation type="submission" date="2016-10" db="EMBL/GenBank/DDBJ databases">
        <title>Reductive evolution of mitochondrial metabolism and differential evolution of invasion-related proteins in Cryptosporidium.</title>
        <authorList>
            <person name="Liu S."/>
            <person name="Roellig D.M."/>
            <person name="Guo Y."/>
            <person name="Li N."/>
            <person name="Frace M.A."/>
            <person name="Tang K."/>
            <person name="Zhang L."/>
            <person name="Feng Y."/>
            <person name="Xiao L."/>
        </authorList>
    </citation>
    <scope>NUCLEOTIDE SEQUENCE [LARGE SCALE GENOMIC DNA]</scope>
    <source>
        <strain evidence="2">39726</strain>
    </source>
</reference>
<protein>
    <submittedName>
        <fullName evidence="2">Uncharacterized protein</fullName>
    </submittedName>
</protein>
<evidence type="ECO:0000313" key="3">
    <source>
        <dbReference type="Proteomes" id="UP000186176"/>
    </source>
</evidence>
<dbReference type="RefSeq" id="XP_028875913.1">
    <property type="nucleotide sequence ID" value="XM_029017334.1"/>
</dbReference>
<gene>
    <name evidence="2" type="ORF">cubi_00320</name>
</gene>
<dbReference type="EMBL" id="LRBP01000009">
    <property type="protein sequence ID" value="OII74767.1"/>
    <property type="molecule type" value="Genomic_DNA"/>
</dbReference>
<name>A0A1J4ML60_9CRYT</name>
<accession>A0A1J4ML60</accession>
<dbReference type="GeneID" id="39977113"/>
<proteinExistence type="predicted"/>
<comment type="caution">
    <text evidence="2">The sequence shown here is derived from an EMBL/GenBank/DDBJ whole genome shotgun (WGS) entry which is preliminary data.</text>
</comment>
<keyword evidence="3" id="KW-1185">Reference proteome</keyword>
<evidence type="ECO:0000313" key="2">
    <source>
        <dbReference type="EMBL" id="OII74767.1"/>
    </source>
</evidence>
<feature type="compositionally biased region" description="Low complexity" evidence="1">
    <location>
        <begin position="334"/>
        <end position="348"/>
    </location>
</feature>
<sequence>METEINFDKSGHEGKEILGNLRQDTIEVSLDGYSHEERNFCHINEKLDQNFSLESSFRQDEGGEDVITLGNNVTGVNINVPTGIQKDIEKEENEEKYINNKDNIKEKDREEEEMNPNKKASEWRNELLSFPQLFNQVFLSLYRFNEYIDQRWSVLDESHNRLYNLLLELSKANSSTNNLIANNFDNIFIVEKYIHNKYVTPKSKRIDNINNSSNNDNNNNINNLRVYFRTVGIYIPGTEFNCENIAHENEHKMRLYEEIYNRFQTCKNDIEITFERKFEMIAELDSRIKRIVFSMEKFVNNNQCLLESHTKPLYNIDKSEICEIGIVKRKTGVRGRPPGSGNRGRPPGSTKKAKKIQI</sequence>
<dbReference type="OrthoDB" id="342550at2759"/>
<dbReference type="Proteomes" id="UP000186176">
    <property type="component" value="Unassembled WGS sequence"/>
</dbReference>
<dbReference type="VEuPathDB" id="CryptoDB:cubi_00320"/>
<evidence type="ECO:0000256" key="1">
    <source>
        <dbReference type="SAM" id="MobiDB-lite"/>
    </source>
</evidence>
<dbReference type="AlphaFoldDB" id="A0A1J4ML60"/>